<keyword evidence="11" id="KW-1185">Reference proteome</keyword>
<evidence type="ECO:0000259" key="9">
    <source>
        <dbReference type="PROSITE" id="PS50113"/>
    </source>
</evidence>
<dbReference type="SUPFAM" id="SSF55781">
    <property type="entry name" value="GAF domain-like"/>
    <property type="match status" value="1"/>
</dbReference>
<dbReference type="CDD" id="cd00082">
    <property type="entry name" value="HisKA"/>
    <property type="match status" value="1"/>
</dbReference>
<dbReference type="InterPro" id="IPR004358">
    <property type="entry name" value="Sig_transdc_His_kin-like_C"/>
</dbReference>
<evidence type="ECO:0000256" key="1">
    <source>
        <dbReference type="ARBA" id="ARBA00000085"/>
    </source>
</evidence>
<keyword evidence="4" id="KW-0808">Transferase</keyword>
<dbReference type="SUPFAM" id="SSF47384">
    <property type="entry name" value="Homodimeric domain of signal transducing histidine kinase"/>
    <property type="match status" value="1"/>
</dbReference>
<dbReference type="InterPro" id="IPR001610">
    <property type="entry name" value="PAC"/>
</dbReference>
<sequence length="960" mass="108459">MSAEVFLYAVLAAGIPGCLAVWLGAALTRNRRQKRQLEAEAETLRRRLEEQEEIAEEWGWETDTQHRFTWFSSNHSRLTGHSASLYLGKARWEVANLEVEEGFWEEHRRTLDAHKPFNSMIYMARAHDGGLRVFRSSGQPRFDADGTFLGYRGVATDITKVVSAGDQADVAQRRLQDAVDLMPQGLALFDADERLILANRIYRERFTRANQRIETGMTFEELARTARAQGLVREWGAEDEAALQYRLSVFRNPPYRIEQSYQDGDTLDVMGSRTADGGQVILWTDITEMKRREKALTLLVTGPARGRDFLETACEAVSVLLNYRFSGIARLDRSGHRAEVLSCWMDGGPGEVFSYSLEGTPCEGVYSQSGRCYFPDRASERFPEDRMLVDLGGRAFSGEALYGRTGEKIGHLFAVHDAPDSETQRHSDILNLIARWVATELERRDAEEERLRSARLLQIFFDHMTEGIKVVDKDMQVLAYNRRFLEIANVPRQLMAEGDYHKVLRHSAERGDYGAGDVDELVEQRIQRLFLPRPCVTEELRPTGRNLEIRTNPLPDGGVVATYVDITDRKKAEERLRESEHRYRLISDLASDLVFSYALDEDGRLGLEWYAGTLLSRLSLPGLPDTTEDWENLVVAEDRPVLRQCLLKLARGEDCSEEVRLQCDSEQDVWVRILARGEHDVESGRLKRILGAAQDVSERKNAEAEMMQAMQATELANRTKSDFLATMSHELRTPLNAIIGFAEIMEQQMLGPLGDVRYLDYSHDIKESGSHLLRIINDILEVSKAEAGRLELHAEYFRLLQLVESSARLVQHRAEDNGVALEWEVPESDLQLYADQRRLKQVLLNVLSNAIKFTPEGGTVRLHAQSTSQGGLCLEVQDSGIGIEPENIQRVFEPFTQLDSGLGRRHEGTGLGLPLSRTLVELHGGELTLESRPGEGTRVIILLPPERMAGGQGEALRIQA</sequence>
<feature type="domain" description="PAC" evidence="9">
    <location>
        <begin position="655"/>
        <end position="708"/>
    </location>
</feature>
<dbReference type="InterPro" id="IPR036890">
    <property type="entry name" value="HATPase_C_sf"/>
</dbReference>
<organism evidence="10 11">
    <name type="scientific">Fodinicurvata halophila</name>
    <dbReference type="NCBI Taxonomy" id="1419723"/>
    <lineage>
        <taxon>Bacteria</taxon>
        <taxon>Pseudomonadati</taxon>
        <taxon>Pseudomonadota</taxon>
        <taxon>Alphaproteobacteria</taxon>
        <taxon>Rhodospirillales</taxon>
        <taxon>Rhodovibrionaceae</taxon>
        <taxon>Fodinicurvata</taxon>
    </lineage>
</organism>
<comment type="catalytic activity">
    <reaction evidence="1">
        <text>ATP + protein L-histidine = ADP + protein N-phospho-L-histidine.</text>
        <dbReference type="EC" id="2.7.13.3"/>
    </reaction>
</comment>
<dbReference type="Proteomes" id="UP001595799">
    <property type="component" value="Unassembled WGS sequence"/>
</dbReference>
<dbReference type="RefSeq" id="WP_382423450.1">
    <property type="nucleotide sequence ID" value="NZ_JBHSCW010000010.1"/>
</dbReference>
<evidence type="ECO:0000256" key="7">
    <source>
        <dbReference type="SAM" id="Phobius"/>
    </source>
</evidence>
<dbReference type="Gene3D" id="1.10.287.130">
    <property type="match status" value="1"/>
</dbReference>
<gene>
    <name evidence="10" type="ORF">ACFOW6_16120</name>
</gene>
<comment type="caution">
    <text evidence="10">The sequence shown here is derived from an EMBL/GenBank/DDBJ whole genome shotgun (WGS) entry which is preliminary data.</text>
</comment>
<dbReference type="Pfam" id="PF08448">
    <property type="entry name" value="PAS_4"/>
    <property type="match status" value="1"/>
</dbReference>
<name>A0ABV8UP66_9PROT</name>
<keyword evidence="7" id="KW-1133">Transmembrane helix</keyword>
<dbReference type="InterPro" id="IPR005467">
    <property type="entry name" value="His_kinase_dom"/>
</dbReference>
<dbReference type="PANTHER" id="PTHR43047">
    <property type="entry name" value="TWO-COMPONENT HISTIDINE PROTEIN KINASE"/>
    <property type="match status" value="1"/>
</dbReference>
<dbReference type="InterPro" id="IPR003594">
    <property type="entry name" value="HATPase_dom"/>
</dbReference>
<dbReference type="SMART" id="SM00388">
    <property type="entry name" value="HisKA"/>
    <property type="match status" value="1"/>
</dbReference>
<evidence type="ECO:0000256" key="5">
    <source>
        <dbReference type="ARBA" id="ARBA00022777"/>
    </source>
</evidence>
<keyword evidence="3" id="KW-0597">Phosphoprotein</keyword>
<dbReference type="InterPro" id="IPR035965">
    <property type="entry name" value="PAS-like_dom_sf"/>
</dbReference>
<dbReference type="Pfam" id="PF02518">
    <property type="entry name" value="HATPase_c"/>
    <property type="match status" value="1"/>
</dbReference>
<dbReference type="PANTHER" id="PTHR43047:SF63">
    <property type="entry name" value="HISTIDINE KINASE"/>
    <property type="match status" value="1"/>
</dbReference>
<evidence type="ECO:0000256" key="6">
    <source>
        <dbReference type="SAM" id="Coils"/>
    </source>
</evidence>
<evidence type="ECO:0000256" key="2">
    <source>
        <dbReference type="ARBA" id="ARBA00012438"/>
    </source>
</evidence>
<dbReference type="EC" id="2.7.13.3" evidence="2"/>
<dbReference type="InterPro" id="IPR000700">
    <property type="entry name" value="PAS-assoc_C"/>
</dbReference>
<dbReference type="InterPro" id="IPR013656">
    <property type="entry name" value="PAS_4"/>
</dbReference>
<evidence type="ECO:0000313" key="10">
    <source>
        <dbReference type="EMBL" id="MFC4353076.1"/>
    </source>
</evidence>
<dbReference type="SMART" id="SM00387">
    <property type="entry name" value="HATPase_c"/>
    <property type="match status" value="1"/>
</dbReference>
<dbReference type="InterPro" id="IPR003661">
    <property type="entry name" value="HisK_dim/P_dom"/>
</dbReference>
<dbReference type="NCBIfam" id="TIGR00229">
    <property type="entry name" value="sensory_box"/>
    <property type="match status" value="1"/>
</dbReference>
<dbReference type="Gene3D" id="3.30.450.20">
    <property type="entry name" value="PAS domain"/>
    <property type="match status" value="4"/>
</dbReference>
<dbReference type="SUPFAM" id="SSF55785">
    <property type="entry name" value="PYP-like sensor domain (PAS domain)"/>
    <property type="match status" value="3"/>
</dbReference>
<dbReference type="Pfam" id="PF00512">
    <property type="entry name" value="HisKA"/>
    <property type="match status" value="1"/>
</dbReference>
<feature type="coiled-coil region" evidence="6">
    <location>
        <begin position="27"/>
        <end position="61"/>
    </location>
</feature>
<dbReference type="EMBL" id="JBHSCW010000010">
    <property type="protein sequence ID" value="MFC4353076.1"/>
    <property type="molecule type" value="Genomic_DNA"/>
</dbReference>
<protein>
    <recommendedName>
        <fullName evidence="2">histidine kinase</fullName>
        <ecNumber evidence="2">2.7.13.3</ecNumber>
    </recommendedName>
</protein>
<dbReference type="InterPro" id="IPR036097">
    <property type="entry name" value="HisK_dim/P_sf"/>
</dbReference>
<keyword evidence="7" id="KW-0472">Membrane</keyword>
<feature type="transmembrane region" description="Helical" evidence="7">
    <location>
        <begin position="6"/>
        <end position="27"/>
    </location>
</feature>
<dbReference type="PROSITE" id="PS50109">
    <property type="entry name" value="HIS_KIN"/>
    <property type="match status" value="1"/>
</dbReference>
<evidence type="ECO:0000259" key="8">
    <source>
        <dbReference type="PROSITE" id="PS50109"/>
    </source>
</evidence>
<dbReference type="CDD" id="cd16922">
    <property type="entry name" value="HATPase_EvgS-ArcB-TorS-like"/>
    <property type="match status" value="1"/>
</dbReference>
<keyword evidence="6" id="KW-0175">Coiled coil</keyword>
<keyword evidence="7" id="KW-0812">Transmembrane</keyword>
<dbReference type="PROSITE" id="PS50113">
    <property type="entry name" value="PAC"/>
    <property type="match status" value="1"/>
</dbReference>
<dbReference type="CDD" id="cd00130">
    <property type="entry name" value="PAS"/>
    <property type="match status" value="1"/>
</dbReference>
<dbReference type="Gene3D" id="3.30.565.10">
    <property type="entry name" value="Histidine kinase-like ATPase, C-terminal domain"/>
    <property type="match status" value="1"/>
</dbReference>
<dbReference type="PRINTS" id="PR00344">
    <property type="entry name" value="BCTRLSENSOR"/>
</dbReference>
<keyword evidence="5" id="KW-0418">Kinase</keyword>
<dbReference type="SMART" id="SM00086">
    <property type="entry name" value="PAC"/>
    <property type="match status" value="2"/>
</dbReference>
<reference evidence="11" key="1">
    <citation type="journal article" date="2019" name="Int. J. Syst. Evol. Microbiol.">
        <title>The Global Catalogue of Microorganisms (GCM) 10K type strain sequencing project: providing services to taxonomists for standard genome sequencing and annotation.</title>
        <authorList>
            <consortium name="The Broad Institute Genomics Platform"/>
            <consortium name="The Broad Institute Genome Sequencing Center for Infectious Disease"/>
            <person name="Wu L."/>
            <person name="Ma J."/>
        </authorList>
    </citation>
    <scope>NUCLEOTIDE SEQUENCE [LARGE SCALE GENOMIC DNA]</scope>
    <source>
        <strain evidence="11">CECT 8472</strain>
    </source>
</reference>
<feature type="domain" description="Histidine kinase" evidence="8">
    <location>
        <begin position="726"/>
        <end position="947"/>
    </location>
</feature>
<accession>A0ABV8UP66</accession>
<evidence type="ECO:0000256" key="4">
    <source>
        <dbReference type="ARBA" id="ARBA00022679"/>
    </source>
</evidence>
<proteinExistence type="predicted"/>
<dbReference type="Pfam" id="PF12860">
    <property type="entry name" value="PAS_7"/>
    <property type="match status" value="2"/>
</dbReference>
<dbReference type="SUPFAM" id="SSF55874">
    <property type="entry name" value="ATPase domain of HSP90 chaperone/DNA topoisomerase II/histidine kinase"/>
    <property type="match status" value="1"/>
</dbReference>
<dbReference type="InterPro" id="IPR000014">
    <property type="entry name" value="PAS"/>
</dbReference>
<evidence type="ECO:0000256" key="3">
    <source>
        <dbReference type="ARBA" id="ARBA00022553"/>
    </source>
</evidence>
<evidence type="ECO:0000313" key="11">
    <source>
        <dbReference type="Proteomes" id="UP001595799"/>
    </source>
</evidence>